<reference evidence="3" key="2">
    <citation type="journal article" date="2017" name="Nat. Plants">
        <title>The Aegilops tauschii genome reveals multiple impacts of transposons.</title>
        <authorList>
            <person name="Zhao G."/>
            <person name="Zou C."/>
            <person name="Li K."/>
            <person name="Wang K."/>
            <person name="Li T."/>
            <person name="Gao L."/>
            <person name="Zhang X."/>
            <person name="Wang H."/>
            <person name="Yang Z."/>
            <person name="Liu X."/>
            <person name="Jiang W."/>
            <person name="Mao L."/>
            <person name="Kong X."/>
            <person name="Jiao Y."/>
            <person name="Jia J."/>
        </authorList>
    </citation>
    <scope>NUCLEOTIDE SEQUENCE [LARGE SCALE GENOMIC DNA]</scope>
    <source>
        <strain evidence="3">cv. AL8/78</strain>
    </source>
</reference>
<dbReference type="Gramene" id="AET1Gv20579000.5">
    <property type="protein sequence ID" value="AET1Gv20579000.5"/>
    <property type="gene ID" value="AET1Gv20579000"/>
</dbReference>
<reference evidence="2" key="3">
    <citation type="journal article" date="2017" name="Nature">
        <title>Genome sequence of the progenitor of the wheat D genome Aegilops tauschii.</title>
        <authorList>
            <person name="Luo M.C."/>
            <person name="Gu Y.Q."/>
            <person name="Puiu D."/>
            <person name="Wang H."/>
            <person name="Twardziok S.O."/>
            <person name="Deal K.R."/>
            <person name="Huo N."/>
            <person name="Zhu T."/>
            <person name="Wang L."/>
            <person name="Wang Y."/>
            <person name="McGuire P.E."/>
            <person name="Liu S."/>
            <person name="Long H."/>
            <person name="Ramasamy R.K."/>
            <person name="Rodriguez J.C."/>
            <person name="Van S.L."/>
            <person name="Yuan L."/>
            <person name="Wang Z."/>
            <person name="Xia Z."/>
            <person name="Xiao L."/>
            <person name="Anderson O.D."/>
            <person name="Ouyang S."/>
            <person name="Liang Y."/>
            <person name="Zimin A.V."/>
            <person name="Pertea G."/>
            <person name="Qi P."/>
            <person name="Bennetzen J.L."/>
            <person name="Dai X."/>
            <person name="Dawson M.W."/>
            <person name="Muller H.G."/>
            <person name="Kugler K."/>
            <person name="Rivarola-Duarte L."/>
            <person name="Spannagl M."/>
            <person name="Mayer K.F.X."/>
            <person name="Lu F.H."/>
            <person name="Bevan M.W."/>
            <person name="Leroy P."/>
            <person name="Li P."/>
            <person name="You F.M."/>
            <person name="Sun Q."/>
            <person name="Liu Z."/>
            <person name="Lyons E."/>
            <person name="Wicker T."/>
            <person name="Salzberg S.L."/>
            <person name="Devos K.M."/>
            <person name="Dvorak J."/>
        </authorList>
    </citation>
    <scope>NUCLEOTIDE SEQUENCE [LARGE SCALE GENOMIC DNA]</scope>
    <source>
        <strain evidence="2">cv. AL8/78</strain>
    </source>
</reference>
<evidence type="ECO:0000313" key="3">
    <source>
        <dbReference type="Proteomes" id="UP000015105"/>
    </source>
</evidence>
<dbReference type="AlphaFoldDB" id="A0A452YZ31"/>
<evidence type="ECO:0000256" key="1">
    <source>
        <dbReference type="SAM" id="Phobius"/>
    </source>
</evidence>
<organism evidence="2 3">
    <name type="scientific">Aegilops tauschii subsp. strangulata</name>
    <name type="common">Goatgrass</name>
    <dbReference type="NCBI Taxonomy" id="200361"/>
    <lineage>
        <taxon>Eukaryota</taxon>
        <taxon>Viridiplantae</taxon>
        <taxon>Streptophyta</taxon>
        <taxon>Embryophyta</taxon>
        <taxon>Tracheophyta</taxon>
        <taxon>Spermatophyta</taxon>
        <taxon>Magnoliopsida</taxon>
        <taxon>Liliopsida</taxon>
        <taxon>Poales</taxon>
        <taxon>Poaceae</taxon>
        <taxon>BOP clade</taxon>
        <taxon>Pooideae</taxon>
        <taxon>Triticodae</taxon>
        <taxon>Triticeae</taxon>
        <taxon>Triticinae</taxon>
        <taxon>Aegilops</taxon>
    </lineage>
</organism>
<keyword evidence="3" id="KW-1185">Reference proteome</keyword>
<feature type="transmembrane region" description="Helical" evidence="1">
    <location>
        <begin position="97"/>
        <end position="121"/>
    </location>
</feature>
<reference evidence="2" key="4">
    <citation type="submission" date="2019-03" db="UniProtKB">
        <authorList>
            <consortium name="EnsemblPlants"/>
        </authorList>
    </citation>
    <scope>IDENTIFICATION</scope>
</reference>
<accession>A0A452YZ31</accession>
<reference evidence="2" key="5">
    <citation type="journal article" date="2021" name="G3 (Bethesda)">
        <title>Aegilops tauschii genome assembly Aet v5.0 features greater sequence contiguity and improved annotation.</title>
        <authorList>
            <person name="Wang L."/>
            <person name="Zhu T."/>
            <person name="Rodriguez J.C."/>
            <person name="Deal K.R."/>
            <person name="Dubcovsky J."/>
            <person name="McGuire P.E."/>
            <person name="Lux T."/>
            <person name="Spannagl M."/>
            <person name="Mayer K.F.X."/>
            <person name="Baldrich P."/>
            <person name="Meyers B.C."/>
            <person name="Huo N."/>
            <person name="Gu Y.Q."/>
            <person name="Zhou H."/>
            <person name="Devos K.M."/>
            <person name="Bennetzen J.L."/>
            <person name="Unver T."/>
            <person name="Budak H."/>
            <person name="Gulick P.J."/>
            <person name="Galiba G."/>
            <person name="Kalapos B."/>
            <person name="Nelson D.R."/>
            <person name="Li P."/>
            <person name="You F.M."/>
            <person name="Luo M.C."/>
            <person name="Dvorak J."/>
        </authorList>
    </citation>
    <scope>NUCLEOTIDE SEQUENCE [LARGE SCALE GENOMIC DNA]</scope>
    <source>
        <strain evidence="2">cv. AL8/78</strain>
    </source>
</reference>
<proteinExistence type="predicted"/>
<keyword evidence="1" id="KW-1133">Transmembrane helix</keyword>
<dbReference type="Proteomes" id="UP000015105">
    <property type="component" value="Chromosome 1D"/>
</dbReference>
<evidence type="ECO:0000313" key="2">
    <source>
        <dbReference type="EnsemblPlants" id="AET1Gv20579000.5"/>
    </source>
</evidence>
<keyword evidence="1" id="KW-0812">Transmembrane</keyword>
<dbReference type="EnsemblPlants" id="AET1Gv20579000.5">
    <property type="protein sequence ID" value="AET1Gv20579000.5"/>
    <property type="gene ID" value="AET1Gv20579000"/>
</dbReference>
<name>A0A452YZ31_AEGTS</name>
<protein>
    <submittedName>
        <fullName evidence="2">Uncharacterized protein</fullName>
    </submittedName>
</protein>
<keyword evidence="1" id="KW-0472">Membrane</keyword>
<reference evidence="3" key="1">
    <citation type="journal article" date="2014" name="Science">
        <title>Ancient hybridizations among the ancestral genomes of bread wheat.</title>
        <authorList>
            <consortium name="International Wheat Genome Sequencing Consortium,"/>
            <person name="Marcussen T."/>
            <person name="Sandve S.R."/>
            <person name="Heier L."/>
            <person name="Spannagl M."/>
            <person name="Pfeifer M."/>
            <person name="Jakobsen K.S."/>
            <person name="Wulff B.B."/>
            <person name="Steuernagel B."/>
            <person name="Mayer K.F."/>
            <person name="Olsen O.A."/>
        </authorList>
    </citation>
    <scope>NUCLEOTIDE SEQUENCE [LARGE SCALE GENOMIC DNA]</scope>
    <source>
        <strain evidence="3">cv. AL8/78</strain>
    </source>
</reference>
<feature type="transmembrane region" description="Helical" evidence="1">
    <location>
        <begin position="48"/>
        <end position="76"/>
    </location>
</feature>
<sequence>MGMCCLLFLPVLGVWNCEILRSLSLIQIDLLHVHGERLKPNFIFSIGVSIPFIFIYVVIWMHSLHIFFILYLFFLLTVEVRKQSSCSVHLVNRTDEYVAFKVGMQFVLTFKFMCGLFVIMVTCTNMLDICRLAFALSVA</sequence>